<dbReference type="AlphaFoldDB" id="A0A9P9ITQ8"/>
<sequence length="233" mass="26752">MNNGIDAQFPFFALPSELRLRIYDFLDFPPINNSTLGFILSCQRAKRESEQAAFKGFRDYLKNVQARGTKAAADIKFYPKSPTPIAARGKLNTVREMIVLLPPSSSDRLMLLRDELWHTLGFLNPIFSLRLEKLTLHMRKSPGENLKPRPFRNTSSLNPKRSRTFAFILREGIAYGNNRIGLEHDLKLNKYGSAIRAWQPGYTFVRKVVFARDYTENGLDAGEWDTRTQIKLP</sequence>
<evidence type="ECO:0000313" key="1">
    <source>
        <dbReference type="EMBL" id="KAH7135048.1"/>
    </source>
</evidence>
<protein>
    <submittedName>
        <fullName evidence="1">Uncharacterized protein</fullName>
    </submittedName>
</protein>
<dbReference type="Proteomes" id="UP000700596">
    <property type="component" value="Unassembled WGS sequence"/>
</dbReference>
<dbReference type="OrthoDB" id="3657363at2759"/>
<reference evidence="1" key="1">
    <citation type="journal article" date="2021" name="Nat. Commun.">
        <title>Genetic determinants of endophytism in the Arabidopsis root mycobiome.</title>
        <authorList>
            <person name="Mesny F."/>
            <person name="Miyauchi S."/>
            <person name="Thiergart T."/>
            <person name="Pickel B."/>
            <person name="Atanasova L."/>
            <person name="Karlsson M."/>
            <person name="Huettel B."/>
            <person name="Barry K.W."/>
            <person name="Haridas S."/>
            <person name="Chen C."/>
            <person name="Bauer D."/>
            <person name="Andreopoulos W."/>
            <person name="Pangilinan J."/>
            <person name="LaButti K."/>
            <person name="Riley R."/>
            <person name="Lipzen A."/>
            <person name="Clum A."/>
            <person name="Drula E."/>
            <person name="Henrissat B."/>
            <person name="Kohler A."/>
            <person name="Grigoriev I.V."/>
            <person name="Martin F.M."/>
            <person name="Hacquard S."/>
        </authorList>
    </citation>
    <scope>NUCLEOTIDE SEQUENCE</scope>
    <source>
        <strain evidence="1">MPI-CAGE-CH-0243</strain>
    </source>
</reference>
<accession>A0A9P9ITQ8</accession>
<gene>
    <name evidence="1" type="ORF">B0J11DRAFT_575668</name>
</gene>
<proteinExistence type="predicted"/>
<comment type="caution">
    <text evidence="1">The sequence shown here is derived from an EMBL/GenBank/DDBJ whole genome shotgun (WGS) entry which is preliminary data.</text>
</comment>
<organism evidence="1 2">
    <name type="scientific">Dendryphion nanum</name>
    <dbReference type="NCBI Taxonomy" id="256645"/>
    <lineage>
        <taxon>Eukaryota</taxon>
        <taxon>Fungi</taxon>
        <taxon>Dikarya</taxon>
        <taxon>Ascomycota</taxon>
        <taxon>Pezizomycotina</taxon>
        <taxon>Dothideomycetes</taxon>
        <taxon>Pleosporomycetidae</taxon>
        <taxon>Pleosporales</taxon>
        <taxon>Torulaceae</taxon>
        <taxon>Dendryphion</taxon>
    </lineage>
</organism>
<name>A0A9P9ITQ8_9PLEO</name>
<keyword evidence="2" id="KW-1185">Reference proteome</keyword>
<dbReference type="EMBL" id="JAGMWT010000002">
    <property type="protein sequence ID" value="KAH7135048.1"/>
    <property type="molecule type" value="Genomic_DNA"/>
</dbReference>
<evidence type="ECO:0000313" key="2">
    <source>
        <dbReference type="Proteomes" id="UP000700596"/>
    </source>
</evidence>